<evidence type="ECO:0000313" key="2">
    <source>
        <dbReference type="Proteomes" id="UP000789525"/>
    </source>
</evidence>
<reference evidence="1" key="1">
    <citation type="submission" date="2021-06" db="EMBL/GenBank/DDBJ databases">
        <authorList>
            <person name="Kallberg Y."/>
            <person name="Tangrot J."/>
            <person name="Rosling A."/>
        </authorList>
    </citation>
    <scope>NUCLEOTIDE SEQUENCE</scope>
    <source>
        <strain evidence="1">CL356</strain>
    </source>
</reference>
<sequence>MTLSKKDEDSGDLGVFYHLDKTTVLQEARVFNDTPIVPRKCRLLLTKIIYLLYLGEPMATTEATELFFSVTKLFQSKDIALRQMVYLVIKELSTIAEDVIMVTSSLMKDMQPKSEVIYRANAIRALCKITDASMLPSVERFLKAAIVDKTPSISSAALVSSYHLFPAGKDVIKRWANEVNEAINSKPSSLVGTASSYLTSFSSGGSSYGSSPSASNISQYHALGLLYLIRQHDRMAVTKLIQQLSGGSRSSFSTTSSVLRNSFAYCLLIRYAAKILDEDPNSRQQMYDLLEGWLRHKNDVVNFEAAKAICNIKDVTAKELYPAVNAIRTLNKLAMNHPTAVQPCNLDMENLITDQNRSVATFAITTLLKTGNEASVDRLMKQITGFMSEISDEFKVIVVDAIRSLCLKFPTKQVVMLSFLSGVLRDEGGYEFKRAVVNAIFDLVKFIPESKEAALAHLCEFIEDCEFTKLSVRVLHLLGIEGPKTATPTKYIRYIYNRVILENSIVRAAAVSALAKFGVSVDDPEVKKSIKVLLTRCLDDNDDEVRDRATLYLKLLDDEENAEKYVKDGQYLVKTFIELVLTSFLLLPDSTYSLAVLEKQLVQYVSDPEASDKPFDLSAVPKITKAQAEAEDLRSRSYEIVATQTIGIPSPAVISVNASIVATTSTAVTPTPGIDQQKIYAQQLEKFPEIAAFGTLFKSSTKPVDLTESETEYVVSCIKHMFNEHIVFQFNINNTLNDQLLENVSVVMQPESDENDLIEEFVIPAQKLPYDQPGSVYVAFRKTNPEEYAFCNFSNTMKFVVKDCDPSTGEAGEEGYEDEYSVEDIDIVTSDYVLPTYLSDFQSTWDQFGEEGQVVETFALTAAKSLK</sequence>
<dbReference type="EMBL" id="CAJVPT010010738">
    <property type="protein sequence ID" value="CAG8572899.1"/>
    <property type="molecule type" value="Genomic_DNA"/>
</dbReference>
<proteinExistence type="predicted"/>
<feature type="non-terminal residue" evidence="1">
    <location>
        <position position="867"/>
    </location>
</feature>
<comment type="caution">
    <text evidence="1">The sequence shown here is derived from an EMBL/GenBank/DDBJ whole genome shotgun (WGS) entry which is preliminary data.</text>
</comment>
<name>A0ACA9MAC5_9GLOM</name>
<organism evidence="1 2">
    <name type="scientific">Acaulospora colombiana</name>
    <dbReference type="NCBI Taxonomy" id="27376"/>
    <lineage>
        <taxon>Eukaryota</taxon>
        <taxon>Fungi</taxon>
        <taxon>Fungi incertae sedis</taxon>
        <taxon>Mucoromycota</taxon>
        <taxon>Glomeromycotina</taxon>
        <taxon>Glomeromycetes</taxon>
        <taxon>Diversisporales</taxon>
        <taxon>Acaulosporaceae</taxon>
        <taxon>Acaulospora</taxon>
    </lineage>
</organism>
<accession>A0ACA9MAC5</accession>
<protein>
    <submittedName>
        <fullName evidence="1">13269_t:CDS:1</fullName>
    </submittedName>
</protein>
<evidence type="ECO:0000313" key="1">
    <source>
        <dbReference type="EMBL" id="CAG8572899.1"/>
    </source>
</evidence>
<gene>
    <name evidence="1" type="ORF">ACOLOM_LOCUS5667</name>
</gene>
<keyword evidence="2" id="KW-1185">Reference proteome</keyword>
<dbReference type="Proteomes" id="UP000789525">
    <property type="component" value="Unassembled WGS sequence"/>
</dbReference>